<comment type="similarity">
    <text evidence="1">Belongs to the FES1 family.</text>
</comment>
<feature type="domain" description="Nucleotide exchange factor Fes1" evidence="4">
    <location>
        <begin position="1"/>
        <end position="80"/>
    </location>
</feature>
<dbReference type="PROSITE" id="PS50176">
    <property type="entry name" value="ARM_REPEAT"/>
    <property type="match status" value="1"/>
</dbReference>
<evidence type="ECO:0000259" key="4">
    <source>
        <dbReference type="Pfam" id="PF08609"/>
    </source>
</evidence>
<evidence type="ECO:0000256" key="3">
    <source>
        <dbReference type="PROSITE-ProRule" id="PRU00259"/>
    </source>
</evidence>
<sequence>MEKLLQWAINNTDQEQLRKDAEAIKRGELQPDPSKFDPKVIEAILGKDDATRMKEAVDCISDPKDTVENKVIALDNLEMVGDLMQDLENMKLWPTIIAQLNNENVEVRKGVAWVCGTAVQNNPKAQKAVCSLETQCLLDNNGLEPLLNLLSNSAEDKEVRAKAQYALSGLIKHFPEGLAQFQEKGGFDALADIVKNPQDASTLRKTIFLYNTLMLEDPSVAKILVSQDIPEAFAKVLSKSIEDEDEDLAEKASHVYPTLRSAYTLVEQSSLFVPPKLASEAIRAGDKFGVDNLGLSNEEWTTLTK</sequence>
<dbReference type="InterPro" id="IPR000225">
    <property type="entry name" value="Armadillo"/>
</dbReference>
<dbReference type="PANTHER" id="PTHR19316">
    <property type="entry name" value="PROTEIN FOLDING REGULATOR"/>
    <property type="match status" value="1"/>
</dbReference>
<keyword evidence="2" id="KW-0677">Repeat</keyword>
<evidence type="ECO:0000256" key="2">
    <source>
        <dbReference type="ARBA" id="ARBA00022737"/>
    </source>
</evidence>
<dbReference type="InterPro" id="IPR016024">
    <property type="entry name" value="ARM-type_fold"/>
</dbReference>
<dbReference type="PANTHER" id="PTHR19316:SF18">
    <property type="entry name" value="HSP70-BINDING PROTEIN 1"/>
    <property type="match status" value="1"/>
</dbReference>
<gene>
    <name evidence="5" type="ORF">INT44_006610</name>
</gene>
<evidence type="ECO:0000256" key="1">
    <source>
        <dbReference type="ARBA" id="ARBA00011045"/>
    </source>
</evidence>
<keyword evidence="6" id="KW-1185">Reference proteome</keyword>
<organism evidence="5 6">
    <name type="scientific">Umbelopsis vinacea</name>
    <dbReference type="NCBI Taxonomy" id="44442"/>
    <lineage>
        <taxon>Eukaryota</taxon>
        <taxon>Fungi</taxon>
        <taxon>Fungi incertae sedis</taxon>
        <taxon>Mucoromycota</taxon>
        <taxon>Mucoromycotina</taxon>
        <taxon>Umbelopsidomycetes</taxon>
        <taxon>Umbelopsidales</taxon>
        <taxon>Umbelopsidaceae</taxon>
        <taxon>Umbelopsis</taxon>
    </lineage>
</organism>
<dbReference type="Proteomes" id="UP000612746">
    <property type="component" value="Unassembled WGS sequence"/>
</dbReference>
<evidence type="ECO:0000313" key="6">
    <source>
        <dbReference type="Proteomes" id="UP000612746"/>
    </source>
</evidence>
<dbReference type="GO" id="GO:0000774">
    <property type="term" value="F:adenyl-nucleotide exchange factor activity"/>
    <property type="evidence" value="ECO:0007669"/>
    <property type="project" value="TreeGrafter"/>
</dbReference>
<name>A0A8H7PF31_9FUNG</name>
<protein>
    <recommendedName>
        <fullName evidence="4">Nucleotide exchange factor Fes1 domain-containing protein</fullName>
    </recommendedName>
</protein>
<dbReference type="OrthoDB" id="10250458at2759"/>
<accession>A0A8H7PF31</accession>
<dbReference type="EMBL" id="JAEPRA010000026">
    <property type="protein sequence ID" value="KAG2172141.1"/>
    <property type="molecule type" value="Genomic_DNA"/>
</dbReference>
<evidence type="ECO:0000313" key="5">
    <source>
        <dbReference type="EMBL" id="KAG2172141.1"/>
    </source>
</evidence>
<proteinExistence type="inferred from homology"/>
<dbReference type="Gene3D" id="1.25.10.10">
    <property type="entry name" value="Leucine-rich Repeat Variant"/>
    <property type="match status" value="1"/>
</dbReference>
<dbReference type="AlphaFoldDB" id="A0A8H7PF31"/>
<dbReference type="InterPro" id="IPR050693">
    <property type="entry name" value="Hsp70_NEF-Inhibitors"/>
</dbReference>
<feature type="repeat" description="ARM" evidence="3">
    <location>
        <begin position="141"/>
        <end position="170"/>
    </location>
</feature>
<comment type="caution">
    <text evidence="5">The sequence shown here is derived from an EMBL/GenBank/DDBJ whole genome shotgun (WGS) entry which is preliminary data.</text>
</comment>
<dbReference type="Pfam" id="PF08609">
    <property type="entry name" value="Fes1"/>
    <property type="match status" value="1"/>
</dbReference>
<dbReference type="GO" id="GO:0005783">
    <property type="term" value="C:endoplasmic reticulum"/>
    <property type="evidence" value="ECO:0007669"/>
    <property type="project" value="TreeGrafter"/>
</dbReference>
<dbReference type="SUPFAM" id="SSF48371">
    <property type="entry name" value="ARM repeat"/>
    <property type="match status" value="1"/>
</dbReference>
<dbReference type="InterPro" id="IPR011989">
    <property type="entry name" value="ARM-like"/>
</dbReference>
<reference evidence="5" key="1">
    <citation type="submission" date="2020-12" db="EMBL/GenBank/DDBJ databases">
        <title>Metabolic potential, ecology and presence of endohyphal bacteria is reflected in genomic diversity of Mucoromycotina.</title>
        <authorList>
            <person name="Muszewska A."/>
            <person name="Okrasinska A."/>
            <person name="Steczkiewicz K."/>
            <person name="Drgas O."/>
            <person name="Orlowska M."/>
            <person name="Perlinska-Lenart U."/>
            <person name="Aleksandrzak-Piekarczyk T."/>
            <person name="Szatraj K."/>
            <person name="Zielenkiewicz U."/>
            <person name="Pilsyk S."/>
            <person name="Malc E."/>
            <person name="Mieczkowski P."/>
            <person name="Kruszewska J.S."/>
            <person name="Biernat P."/>
            <person name="Pawlowska J."/>
        </authorList>
    </citation>
    <scope>NUCLEOTIDE SEQUENCE</scope>
    <source>
        <strain evidence="5">WA0000051536</strain>
    </source>
</reference>
<dbReference type="InterPro" id="IPR013918">
    <property type="entry name" value="Nucleotide_exch_fac_Fes1"/>
</dbReference>